<name>A0A5A5TC33_9CHLR</name>
<keyword evidence="1" id="KW-0472">Membrane</keyword>
<evidence type="ECO:0000313" key="2">
    <source>
        <dbReference type="EMBL" id="GCF08706.1"/>
    </source>
</evidence>
<gene>
    <name evidence="2" type="ORF">KDI_22700</name>
</gene>
<dbReference type="EMBL" id="BIXY01000029">
    <property type="protein sequence ID" value="GCF08706.1"/>
    <property type="molecule type" value="Genomic_DNA"/>
</dbReference>
<dbReference type="AlphaFoldDB" id="A0A5A5TC33"/>
<keyword evidence="3" id="KW-1185">Reference proteome</keyword>
<protein>
    <submittedName>
        <fullName evidence="2">Uncharacterized protein</fullName>
    </submittedName>
</protein>
<keyword evidence="1" id="KW-1133">Transmembrane helix</keyword>
<evidence type="ECO:0000256" key="1">
    <source>
        <dbReference type="SAM" id="Phobius"/>
    </source>
</evidence>
<proteinExistence type="predicted"/>
<feature type="transmembrane region" description="Helical" evidence="1">
    <location>
        <begin position="6"/>
        <end position="24"/>
    </location>
</feature>
<dbReference type="RefSeq" id="WP_268907041.1">
    <property type="nucleotide sequence ID" value="NZ_BIXY01000029.1"/>
</dbReference>
<sequence>MQSIILVLVVVILVFICTTSYMSYHRESIRRAKEKKRNQFNDRV</sequence>
<comment type="caution">
    <text evidence="2">The sequence shown here is derived from an EMBL/GenBank/DDBJ whole genome shotgun (WGS) entry which is preliminary data.</text>
</comment>
<organism evidence="2 3">
    <name type="scientific">Dictyobacter arantiisoli</name>
    <dbReference type="NCBI Taxonomy" id="2014874"/>
    <lineage>
        <taxon>Bacteria</taxon>
        <taxon>Bacillati</taxon>
        <taxon>Chloroflexota</taxon>
        <taxon>Ktedonobacteria</taxon>
        <taxon>Ktedonobacterales</taxon>
        <taxon>Dictyobacteraceae</taxon>
        <taxon>Dictyobacter</taxon>
    </lineage>
</organism>
<evidence type="ECO:0000313" key="3">
    <source>
        <dbReference type="Proteomes" id="UP000322530"/>
    </source>
</evidence>
<reference evidence="2 3" key="1">
    <citation type="submission" date="2019-01" db="EMBL/GenBank/DDBJ databases">
        <title>Draft genome sequence of Dictyobacter sp. Uno17.</title>
        <authorList>
            <person name="Wang C.M."/>
            <person name="Zheng Y."/>
            <person name="Sakai Y."/>
            <person name="Abe K."/>
            <person name="Yokota A."/>
            <person name="Yabe S."/>
        </authorList>
    </citation>
    <scope>NUCLEOTIDE SEQUENCE [LARGE SCALE GENOMIC DNA]</scope>
    <source>
        <strain evidence="2 3">Uno17</strain>
    </source>
</reference>
<keyword evidence="1" id="KW-0812">Transmembrane</keyword>
<dbReference type="Proteomes" id="UP000322530">
    <property type="component" value="Unassembled WGS sequence"/>
</dbReference>
<accession>A0A5A5TC33</accession>